<dbReference type="HOGENOM" id="CLU_447903_0_0_1"/>
<evidence type="ECO:0000256" key="6">
    <source>
        <dbReference type="ARBA" id="ARBA00022821"/>
    </source>
</evidence>
<reference evidence="21" key="2">
    <citation type="submission" date="2018-05" db="EMBL/GenBank/DDBJ databases">
        <title>OpunRS2 (Oryza punctata Reference Sequence Version 2).</title>
        <authorList>
            <person name="Zhang J."/>
            <person name="Kudrna D."/>
            <person name="Lee S."/>
            <person name="Talag J."/>
            <person name="Welchert J."/>
            <person name="Wing R.A."/>
        </authorList>
    </citation>
    <scope>NUCLEOTIDE SEQUENCE [LARGE SCALE GENOMIC DNA]</scope>
</reference>
<evidence type="ECO:0000256" key="12">
    <source>
        <dbReference type="ARBA" id="ARBA00023242"/>
    </source>
</evidence>
<dbReference type="STRING" id="4537.A0A0E0L733"/>
<dbReference type="PROSITE" id="PS00914">
    <property type="entry name" value="SYNTAXIN"/>
    <property type="match status" value="1"/>
</dbReference>
<reference evidence="21" key="1">
    <citation type="submission" date="2015-04" db="UniProtKB">
        <authorList>
            <consortium name="EnsemblPlants"/>
        </authorList>
    </citation>
    <scope>IDENTIFICATION</scope>
</reference>
<feature type="domain" description="QLQ" evidence="19">
    <location>
        <begin position="354"/>
        <end position="389"/>
    </location>
</feature>
<organism evidence="21">
    <name type="scientific">Oryza punctata</name>
    <name type="common">Red rice</name>
    <dbReference type="NCBI Taxonomy" id="4537"/>
    <lineage>
        <taxon>Eukaryota</taxon>
        <taxon>Viridiplantae</taxon>
        <taxon>Streptophyta</taxon>
        <taxon>Embryophyta</taxon>
        <taxon>Tracheophyta</taxon>
        <taxon>Spermatophyta</taxon>
        <taxon>Magnoliopsida</taxon>
        <taxon>Liliopsida</taxon>
        <taxon>Poales</taxon>
        <taxon>Poaceae</taxon>
        <taxon>BOP clade</taxon>
        <taxon>Oryzoideae</taxon>
        <taxon>Oryzeae</taxon>
        <taxon>Oryzinae</taxon>
        <taxon>Oryza</taxon>
    </lineage>
</organism>
<evidence type="ECO:0000256" key="8">
    <source>
        <dbReference type="ARBA" id="ARBA00022989"/>
    </source>
</evidence>
<dbReference type="GO" id="GO:0032502">
    <property type="term" value="P:developmental process"/>
    <property type="evidence" value="ECO:0007669"/>
    <property type="project" value="InterPro"/>
</dbReference>
<dbReference type="GO" id="GO:0005484">
    <property type="term" value="F:SNAP receptor activity"/>
    <property type="evidence" value="ECO:0007669"/>
    <property type="project" value="InterPro"/>
</dbReference>
<dbReference type="SMART" id="SM00503">
    <property type="entry name" value="SynN"/>
    <property type="match status" value="1"/>
</dbReference>
<feature type="domain" description="T-SNARE coiled-coil homology" evidence="18">
    <location>
        <begin position="232"/>
        <end position="294"/>
    </location>
</feature>
<evidence type="ECO:0000313" key="21">
    <source>
        <dbReference type="EnsemblPlants" id="OPUNC06G01050.1"/>
    </source>
</evidence>
<dbReference type="InterPro" id="IPR014978">
    <property type="entry name" value="Gln-Leu-Gln_QLQ"/>
</dbReference>
<feature type="compositionally biased region" description="Polar residues" evidence="17">
    <location>
        <begin position="479"/>
        <end position="492"/>
    </location>
</feature>
<comment type="similarity">
    <text evidence="3 15">Belongs to the syntaxin family.</text>
</comment>
<dbReference type="eggNOG" id="KOG0809">
    <property type="taxonomic scope" value="Eukaryota"/>
</dbReference>
<dbReference type="InterPro" id="IPR010989">
    <property type="entry name" value="SNARE"/>
</dbReference>
<dbReference type="GO" id="GO:0006351">
    <property type="term" value="P:DNA-templated transcription"/>
    <property type="evidence" value="ECO:0007669"/>
    <property type="project" value="UniProtKB-UniRule"/>
</dbReference>
<keyword evidence="4" id="KW-0813">Transport</keyword>
<dbReference type="GO" id="GO:0098629">
    <property type="term" value="P:trans-Golgi network membrane organization"/>
    <property type="evidence" value="ECO:0007669"/>
    <property type="project" value="UniProtKB-ARBA"/>
</dbReference>
<evidence type="ECO:0000256" key="9">
    <source>
        <dbReference type="ARBA" id="ARBA00023034"/>
    </source>
</evidence>
<keyword evidence="7" id="KW-0653">Protein transport</keyword>
<evidence type="ECO:0000256" key="17">
    <source>
        <dbReference type="SAM" id="MobiDB-lite"/>
    </source>
</evidence>
<evidence type="ECO:0000313" key="22">
    <source>
        <dbReference type="Proteomes" id="UP000026962"/>
    </source>
</evidence>
<dbReference type="GO" id="GO:0005524">
    <property type="term" value="F:ATP binding"/>
    <property type="evidence" value="ECO:0007669"/>
    <property type="project" value="UniProtKB-UniRule"/>
</dbReference>
<keyword evidence="11 16" id="KW-0010">Activator</keyword>
<comment type="domain">
    <text evidence="16">The QLQ domain and WRC domain may be involved in protein-protein interaction and DNA-binding, respectively.</text>
</comment>
<dbReference type="InterPro" id="IPR014977">
    <property type="entry name" value="WRC_dom"/>
</dbReference>
<comment type="similarity">
    <text evidence="2 16">Belongs to the GRF family.</text>
</comment>
<dbReference type="PANTHER" id="PTHR31602:SF8">
    <property type="entry name" value="GROWTH-REGULATING FACTOR 5"/>
    <property type="match status" value="1"/>
</dbReference>
<dbReference type="GO" id="GO:0005802">
    <property type="term" value="C:trans-Golgi network"/>
    <property type="evidence" value="ECO:0007669"/>
    <property type="project" value="UniProtKB-ARBA"/>
</dbReference>
<evidence type="ECO:0000256" key="7">
    <source>
        <dbReference type="ARBA" id="ARBA00022927"/>
    </source>
</evidence>
<dbReference type="GO" id="GO:0009863">
    <property type="term" value="P:salicylic acid mediated signaling pathway"/>
    <property type="evidence" value="ECO:0007669"/>
    <property type="project" value="UniProtKB-ARBA"/>
</dbReference>
<keyword evidence="16" id="KW-0804">Transcription</keyword>
<dbReference type="InterPro" id="IPR031137">
    <property type="entry name" value="GRF"/>
</dbReference>
<keyword evidence="8" id="KW-1133">Transmembrane helix</keyword>
<dbReference type="GO" id="GO:0005634">
    <property type="term" value="C:nucleus"/>
    <property type="evidence" value="ECO:0007669"/>
    <property type="project" value="UniProtKB-SubCell"/>
</dbReference>
<dbReference type="GO" id="GO:0006896">
    <property type="term" value="P:Golgi to vacuole transport"/>
    <property type="evidence" value="ECO:0007669"/>
    <property type="project" value="UniProtKB-ARBA"/>
</dbReference>
<feature type="compositionally biased region" description="Low complexity" evidence="17">
    <location>
        <begin position="22"/>
        <end position="32"/>
    </location>
</feature>
<dbReference type="InterPro" id="IPR006011">
    <property type="entry name" value="Syntaxin_N"/>
</dbReference>
<dbReference type="SMART" id="SM00951">
    <property type="entry name" value="QLQ"/>
    <property type="match status" value="1"/>
</dbReference>
<keyword evidence="16" id="KW-0805">Transcription regulation</keyword>
<evidence type="ECO:0000256" key="2">
    <source>
        <dbReference type="ARBA" id="ARBA00008122"/>
    </source>
</evidence>
<keyword evidence="6" id="KW-0611">Plant defense</keyword>
<evidence type="ECO:0000256" key="5">
    <source>
        <dbReference type="ARBA" id="ARBA00022692"/>
    </source>
</evidence>
<dbReference type="GO" id="GO:0006906">
    <property type="term" value="P:vesicle fusion"/>
    <property type="evidence" value="ECO:0007669"/>
    <property type="project" value="UniProtKB-ARBA"/>
</dbReference>
<evidence type="ECO:0000256" key="15">
    <source>
        <dbReference type="RuleBase" id="RU003858"/>
    </source>
</evidence>
<dbReference type="EnsemblPlants" id="OPUNC06G01050.1">
    <property type="protein sequence ID" value="OPUNC06G01050.1"/>
    <property type="gene ID" value="OPUNC06G01050"/>
</dbReference>
<dbReference type="GO" id="GO:0006355">
    <property type="term" value="P:regulation of DNA-templated transcription"/>
    <property type="evidence" value="ECO:0007669"/>
    <property type="project" value="InterPro"/>
</dbReference>
<feature type="short sequence motif" description="Bipartite nuclear localization signal" evidence="14">
    <location>
        <begin position="433"/>
        <end position="443"/>
    </location>
</feature>
<dbReference type="Pfam" id="PF08880">
    <property type="entry name" value="QLQ"/>
    <property type="match status" value="1"/>
</dbReference>
<dbReference type="InterPro" id="IPR006012">
    <property type="entry name" value="Syntaxin/epimorphin_CS"/>
</dbReference>
<evidence type="ECO:0000256" key="10">
    <source>
        <dbReference type="ARBA" id="ARBA00023136"/>
    </source>
</evidence>
<feature type="compositionally biased region" description="Basic residues" evidence="17">
    <location>
        <begin position="458"/>
        <end position="467"/>
    </location>
</feature>
<feature type="region of interest" description="Disordered" evidence="17">
    <location>
        <begin position="315"/>
        <end position="337"/>
    </location>
</feature>
<dbReference type="GO" id="GO:0006886">
    <property type="term" value="P:intracellular protein transport"/>
    <property type="evidence" value="ECO:0007669"/>
    <property type="project" value="InterPro"/>
</dbReference>
<evidence type="ECO:0000259" key="19">
    <source>
        <dbReference type="PROSITE" id="PS51666"/>
    </source>
</evidence>
<comment type="function">
    <text evidence="16">Transcription activator.</text>
</comment>
<dbReference type="GO" id="GO:0016020">
    <property type="term" value="C:membrane"/>
    <property type="evidence" value="ECO:0007669"/>
    <property type="project" value="InterPro"/>
</dbReference>
<sequence>MATRNRTPLYRKYRDALRHVRAPAGAPSSSSSSGGGGGGGPVIEMASLLRSDRPYAPLSTDDPSAASSRGAVTVGLPPAWVDVSEEISANMQRARTKMAELAKAHAKALMPSFGDGRDDQRAIEILTHEVTDLLKKSEKRLQKLSMKDSSEDSNVRKNVQRSLATDLQSLSMEFRKKQSTYLKQLRQQKEGQDGVDLEMNMNGSKSTFELGDDEFEDVGFTEVQMSKLKKSEAFTREREREIEQVVESVNELAQIMKDLSVLVIDQGTIIDRIDYNIQNVAASVEEGYKQLQKAERTQKKGGMVMKGKTQDFAPAKAGHEEAGNATEPKGGSSPSAAAAAVGMGGYQQQRGAAVFTAAQWAELEQQALIYKYLVAGVPVPGDLLLPIRPHSAAAAATYSFSNPAAAPFYHHHHHPSLSYYAYYGKKLDPEPWRCRRTDGKKWRCSKEAHPDSKYCERHMHRGRNRSRKPVESKTAAPAPQSQPQLSNVTTATHDADAPLPSLTVGAKTHGLSLGGAGSSQFHVDAPSYGSKYSLGAKADVGELSFFSGASGNTRGFTIDSPTDSSWHSLPSSVPPYPMSKPRDSGLLPGAYSYSHLEPSQELGQVTIASLSQEQERRSFGGGAGGMLGNVKHENQPLRPFFDEWPGRRDSWSEMDEERSNQTSFSTTQLSISIPMPRCD</sequence>
<dbReference type="PROSITE" id="PS51666">
    <property type="entry name" value="QLQ"/>
    <property type="match status" value="1"/>
</dbReference>
<dbReference type="Proteomes" id="UP000026962">
    <property type="component" value="Chromosome 6"/>
</dbReference>
<evidence type="ECO:0000259" key="18">
    <source>
        <dbReference type="PROSITE" id="PS50192"/>
    </source>
</evidence>
<feature type="region of interest" description="Disordered" evidence="17">
    <location>
        <begin position="637"/>
        <end position="679"/>
    </location>
</feature>
<dbReference type="Gramene" id="OPUNC06G01050.1">
    <property type="protein sequence ID" value="OPUNC06G01050.1"/>
    <property type="gene ID" value="OPUNC06G01050"/>
</dbReference>
<evidence type="ECO:0000256" key="14">
    <source>
        <dbReference type="PROSITE-ProRule" id="PRU01002"/>
    </source>
</evidence>
<evidence type="ECO:0000256" key="4">
    <source>
        <dbReference type="ARBA" id="ARBA00022448"/>
    </source>
</evidence>
<dbReference type="SUPFAM" id="SSF47661">
    <property type="entry name" value="t-snare proteins"/>
    <property type="match status" value="1"/>
</dbReference>
<evidence type="ECO:0000256" key="16">
    <source>
        <dbReference type="RuleBase" id="RU367127"/>
    </source>
</evidence>
<keyword evidence="9" id="KW-0333">Golgi apparatus</keyword>
<feature type="domain" description="WRC" evidence="20">
    <location>
        <begin position="428"/>
        <end position="472"/>
    </location>
</feature>
<feature type="region of interest" description="Disordered" evidence="17">
    <location>
        <begin position="453"/>
        <end position="496"/>
    </location>
</feature>
<dbReference type="GO" id="GO:0050832">
    <property type="term" value="P:defense response to fungus"/>
    <property type="evidence" value="ECO:0007669"/>
    <property type="project" value="UniProtKB-ARBA"/>
</dbReference>
<dbReference type="AlphaFoldDB" id="A0A0E0L733"/>
<keyword evidence="5" id="KW-0812">Transmembrane</keyword>
<dbReference type="OMA" id="QVSYYAY"/>
<name>A0A0E0L733_ORYPU</name>
<evidence type="ECO:0000256" key="3">
    <source>
        <dbReference type="ARBA" id="ARBA00009063"/>
    </source>
</evidence>
<dbReference type="GO" id="GO:0043001">
    <property type="term" value="P:Golgi to plasma membrane protein transport"/>
    <property type="evidence" value="ECO:0007669"/>
    <property type="project" value="UniProtKB-ARBA"/>
</dbReference>
<keyword evidence="12 14" id="KW-0539">Nucleus</keyword>
<comment type="subcellular location">
    <subcellularLocation>
        <location evidence="13">Golgi apparatus</location>
        <location evidence="13">trans-Golgi network membrane</location>
        <topology evidence="13">Single-pass type IV membrane protein</topology>
    </subcellularLocation>
    <subcellularLocation>
        <location evidence="1 14 16">Nucleus</location>
    </subcellularLocation>
</comment>
<dbReference type="FunFam" id="1.20.58.70:FF:000010">
    <property type="entry name" value="Syntaxin-43"/>
    <property type="match status" value="1"/>
</dbReference>
<dbReference type="Gene3D" id="1.20.58.70">
    <property type="match status" value="1"/>
</dbReference>
<dbReference type="CDD" id="cd15845">
    <property type="entry name" value="SNARE_syntaxin16"/>
    <property type="match status" value="1"/>
</dbReference>
<evidence type="ECO:0000256" key="1">
    <source>
        <dbReference type="ARBA" id="ARBA00004123"/>
    </source>
</evidence>
<dbReference type="InterPro" id="IPR000727">
    <property type="entry name" value="T_SNARE_dom"/>
</dbReference>
<feature type="compositionally biased region" description="Polar residues" evidence="17">
    <location>
        <begin position="660"/>
        <end position="671"/>
    </location>
</feature>
<evidence type="ECO:0000256" key="11">
    <source>
        <dbReference type="ARBA" id="ARBA00023159"/>
    </source>
</evidence>
<dbReference type="PROSITE" id="PS51667">
    <property type="entry name" value="WRC"/>
    <property type="match status" value="1"/>
</dbReference>
<feature type="compositionally biased region" description="Basic and acidic residues" evidence="17">
    <location>
        <begin position="637"/>
        <end position="651"/>
    </location>
</feature>
<dbReference type="Pfam" id="PF05739">
    <property type="entry name" value="SNARE"/>
    <property type="match status" value="1"/>
</dbReference>
<evidence type="ECO:0000259" key="20">
    <source>
        <dbReference type="PROSITE" id="PS51667"/>
    </source>
</evidence>
<dbReference type="SMART" id="SM00397">
    <property type="entry name" value="t_SNARE"/>
    <property type="match status" value="1"/>
</dbReference>
<evidence type="ECO:0000256" key="13">
    <source>
        <dbReference type="ARBA" id="ARBA00037801"/>
    </source>
</evidence>
<feature type="region of interest" description="Disordered" evidence="17">
    <location>
        <begin position="1"/>
        <end position="71"/>
    </location>
</feature>
<dbReference type="PANTHER" id="PTHR31602">
    <property type="entry name" value="GROWTH-REGULATING FACTOR 5"/>
    <property type="match status" value="1"/>
</dbReference>
<accession>A0A0E0L733</accession>
<feature type="short sequence motif" description="Bipartite nuclear localization signal" evidence="14">
    <location>
        <begin position="461"/>
        <end position="468"/>
    </location>
</feature>
<dbReference type="GO" id="GO:0009658">
    <property type="term" value="P:chloroplast organization"/>
    <property type="evidence" value="ECO:0007669"/>
    <property type="project" value="UniProtKB-ARBA"/>
</dbReference>
<dbReference type="GO" id="GO:0007030">
    <property type="term" value="P:Golgi organization"/>
    <property type="evidence" value="ECO:0007669"/>
    <property type="project" value="UniProtKB-ARBA"/>
</dbReference>
<keyword evidence="22" id="KW-1185">Reference proteome</keyword>
<dbReference type="Pfam" id="PF08879">
    <property type="entry name" value="WRC"/>
    <property type="match status" value="1"/>
</dbReference>
<proteinExistence type="inferred from homology"/>
<protein>
    <recommendedName>
        <fullName evidence="16">Growth-regulating factor</fullName>
    </recommendedName>
</protein>
<keyword evidence="10" id="KW-0472">Membrane</keyword>
<dbReference type="PROSITE" id="PS50192">
    <property type="entry name" value="T_SNARE"/>
    <property type="match status" value="1"/>
</dbReference>